<evidence type="ECO:0000256" key="6">
    <source>
        <dbReference type="ARBA" id="ARBA00022741"/>
    </source>
</evidence>
<dbReference type="PROSITE" id="PS51722">
    <property type="entry name" value="G_TR_2"/>
    <property type="match status" value="1"/>
</dbReference>
<evidence type="ECO:0000259" key="14">
    <source>
        <dbReference type="PROSITE" id="PS51722"/>
    </source>
</evidence>
<dbReference type="CDD" id="cd03702">
    <property type="entry name" value="IF2_mtIF2_II"/>
    <property type="match status" value="1"/>
</dbReference>
<feature type="binding site" evidence="10">
    <location>
        <begin position="673"/>
        <end position="677"/>
    </location>
    <ligand>
        <name>GTP</name>
        <dbReference type="ChEBI" id="CHEBI:37565"/>
    </ligand>
</feature>
<dbReference type="CDD" id="cd03692">
    <property type="entry name" value="mtIF2_IVc"/>
    <property type="match status" value="1"/>
</dbReference>
<dbReference type="InterPro" id="IPR004161">
    <property type="entry name" value="EFTu-like_2"/>
</dbReference>
<dbReference type="InterPro" id="IPR015760">
    <property type="entry name" value="TIF_IF2"/>
</dbReference>
<dbReference type="NCBIfam" id="TIGR00487">
    <property type="entry name" value="IF-2"/>
    <property type="match status" value="1"/>
</dbReference>
<evidence type="ECO:0000256" key="13">
    <source>
        <dbReference type="SAM" id="MobiDB-lite"/>
    </source>
</evidence>
<dbReference type="InterPro" id="IPR000795">
    <property type="entry name" value="T_Tr_GTP-bd_dom"/>
</dbReference>
<evidence type="ECO:0000256" key="9">
    <source>
        <dbReference type="ARBA" id="ARBA00025162"/>
    </source>
</evidence>
<dbReference type="Pfam" id="PF11987">
    <property type="entry name" value="IF-2"/>
    <property type="match status" value="1"/>
</dbReference>
<evidence type="ECO:0000256" key="5">
    <source>
        <dbReference type="ARBA" id="ARBA00022540"/>
    </source>
</evidence>
<comment type="caution">
    <text evidence="10">Lacks conserved residue(s) required for the propagation of feature annotation.</text>
</comment>
<dbReference type="PROSITE" id="PS01176">
    <property type="entry name" value="IF2"/>
    <property type="match status" value="1"/>
</dbReference>
<evidence type="ECO:0000313" key="15">
    <source>
        <dbReference type="EMBL" id="GAA3626164.1"/>
    </source>
</evidence>
<comment type="function">
    <text evidence="9 10 11">One of the essential components for the initiation of protein synthesis. Protects formylmethionyl-tRNA from spontaneous hydrolysis and promotes its binding to the 30S ribosomal subunits. Also involved in the hydrolysis of GTP during the formation of the 70S ribosomal complex.</text>
</comment>
<dbReference type="SUPFAM" id="SSF50447">
    <property type="entry name" value="Translation proteins"/>
    <property type="match status" value="2"/>
</dbReference>
<organism evidence="15 16">
    <name type="scientific">Microlunatus ginsengisoli</name>
    <dbReference type="NCBI Taxonomy" id="363863"/>
    <lineage>
        <taxon>Bacteria</taxon>
        <taxon>Bacillati</taxon>
        <taxon>Actinomycetota</taxon>
        <taxon>Actinomycetes</taxon>
        <taxon>Propionibacteriales</taxon>
        <taxon>Propionibacteriaceae</taxon>
        <taxon>Microlunatus</taxon>
    </lineage>
</organism>
<feature type="binding site" evidence="10">
    <location>
        <begin position="623"/>
        <end position="630"/>
    </location>
    <ligand>
        <name>GTP</name>
        <dbReference type="ChEBI" id="CHEBI:37565"/>
    </ligand>
</feature>
<evidence type="ECO:0000256" key="4">
    <source>
        <dbReference type="ARBA" id="ARBA00022490"/>
    </source>
</evidence>
<keyword evidence="6 10" id="KW-0547">Nucleotide-binding</keyword>
<feature type="compositionally biased region" description="Gly residues" evidence="13">
    <location>
        <begin position="479"/>
        <end position="489"/>
    </location>
</feature>
<dbReference type="InterPro" id="IPR023115">
    <property type="entry name" value="TIF_IF2_dom3"/>
</dbReference>
<dbReference type="SUPFAM" id="SSF52156">
    <property type="entry name" value="Initiation factor IF2/eIF5b, domain 3"/>
    <property type="match status" value="1"/>
</dbReference>
<dbReference type="Proteomes" id="UP001501490">
    <property type="component" value="Unassembled WGS sequence"/>
</dbReference>
<dbReference type="SUPFAM" id="SSF52540">
    <property type="entry name" value="P-loop containing nucleoside triphosphate hydrolases"/>
    <property type="match status" value="1"/>
</dbReference>
<dbReference type="Gene3D" id="3.40.50.300">
    <property type="entry name" value="P-loop containing nucleotide triphosphate hydrolases"/>
    <property type="match status" value="1"/>
</dbReference>
<dbReference type="InterPro" id="IPR027417">
    <property type="entry name" value="P-loop_NTPase"/>
</dbReference>
<protein>
    <recommendedName>
        <fullName evidence="3 10">Translation initiation factor IF-2</fullName>
    </recommendedName>
</protein>
<dbReference type="InterPro" id="IPR044145">
    <property type="entry name" value="IF2_II"/>
</dbReference>
<feature type="compositionally biased region" description="Gly residues" evidence="13">
    <location>
        <begin position="442"/>
        <end position="472"/>
    </location>
</feature>
<dbReference type="CDD" id="cd01887">
    <property type="entry name" value="IF2_eIF5B"/>
    <property type="match status" value="1"/>
</dbReference>
<keyword evidence="4 10" id="KW-0963">Cytoplasm</keyword>
<dbReference type="InterPro" id="IPR000178">
    <property type="entry name" value="TF_IF2_bacterial-like"/>
</dbReference>
<dbReference type="Gene3D" id="3.40.50.10050">
    <property type="entry name" value="Translation initiation factor IF- 2, domain 3"/>
    <property type="match status" value="1"/>
</dbReference>
<evidence type="ECO:0000256" key="8">
    <source>
        <dbReference type="ARBA" id="ARBA00023134"/>
    </source>
</evidence>
<accession>A0ABP7A786</accession>
<dbReference type="PANTHER" id="PTHR43381:SF5">
    <property type="entry name" value="TR-TYPE G DOMAIN-CONTAINING PROTEIN"/>
    <property type="match status" value="1"/>
</dbReference>
<feature type="compositionally biased region" description="Low complexity" evidence="13">
    <location>
        <begin position="85"/>
        <end position="176"/>
    </location>
</feature>
<dbReference type="EMBL" id="BAABAB010000022">
    <property type="protein sequence ID" value="GAA3626164.1"/>
    <property type="molecule type" value="Genomic_DNA"/>
</dbReference>
<reference evidence="16" key="1">
    <citation type="journal article" date="2019" name="Int. J. Syst. Evol. Microbiol.">
        <title>The Global Catalogue of Microorganisms (GCM) 10K type strain sequencing project: providing services to taxonomists for standard genome sequencing and annotation.</title>
        <authorList>
            <consortium name="The Broad Institute Genomics Platform"/>
            <consortium name="The Broad Institute Genome Sequencing Center for Infectious Disease"/>
            <person name="Wu L."/>
            <person name="Ma J."/>
        </authorList>
    </citation>
    <scope>NUCLEOTIDE SEQUENCE [LARGE SCALE GENOMIC DNA]</scope>
    <source>
        <strain evidence="16">JCM 16929</strain>
    </source>
</reference>
<dbReference type="InterPro" id="IPR006847">
    <property type="entry name" value="IF2_N"/>
</dbReference>
<dbReference type="PANTHER" id="PTHR43381">
    <property type="entry name" value="TRANSLATION INITIATION FACTOR IF-2-RELATED"/>
    <property type="match status" value="1"/>
</dbReference>
<dbReference type="PRINTS" id="PR00315">
    <property type="entry name" value="ELONGATNFCT"/>
</dbReference>
<proteinExistence type="inferred from homology"/>
<keyword evidence="8 10" id="KW-0342">GTP-binding</keyword>
<gene>
    <name evidence="10" type="primary">infB</name>
    <name evidence="15" type="ORF">GCM10022236_30520</name>
</gene>
<feature type="compositionally biased region" description="Low complexity" evidence="13">
    <location>
        <begin position="183"/>
        <end position="222"/>
    </location>
</feature>
<dbReference type="Gene3D" id="2.40.30.10">
    <property type="entry name" value="Translation factors"/>
    <property type="match status" value="2"/>
</dbReference>
<dbReference type="Gene3D" id="1.10.10.2480">
    <property type="match status" value="1"/>
</dbReference>
<dbReference type="InterPro" id="IPR009000">
    <property type="entry name" value="Transl_B-barrel_sf"/>
</dbReference>
<evidence type="ECO:0000313" key="16">
    <source>
        <dbReference type="Proteomes" id="UP001501490"/>
    </source>
</evidence>
<evidence type="ECO:0000256" key="10">
    <source>
        <dbReference type="HAMAP-Rule" id="MF_00100"/>
    </source>
</evidence>
<evidence type="ECO:0000256" key="1">
    <source>
        <dbReference type="ARBA" id="ARBA00004496"/>
    </source>
</evidence>
<feature type="compositionally biased region" description="Gly residues" evidence="13">
    <location>
        <begin position="399"/>
        <end position="413"/>
    </location>
</feature>
<keyword evidence="5 10" id="KW-0396">Initiation factor</keyword>
<feature type="region of interest" description="Disordered" evidence="13">
    <location>
        <begin position="46"/>
        <end position="519"/>
    </location>
</feature>
<feature type="binding site" evidence="10">
    <location>
        <begin position="727"/>
        <end position="730"/>
    </location>
    <ligand>
        <name>GTP</name>
        <dbReference type="ChEBI" id="CHEBI:37565"/>
    </ligand>
</feature>
<feature type="domain" description="Tr-type G" evidence="14">
    <location>
        <begin position="614"/>
        <end position="785"/>
    </location>
</feature>
<evidence type="ECO:0000256" key="12">
    <source>
        <dbReference type="RuleBase" id="RU000645"/>
    </source>
</evidence>
<comment type="caution">
    <text evidence="15">The sequence shown here is derived from an EMBL/GenBank/DDBJ whole genome shotgun (WGS) entry which is preliminary data.</text>
</comment>
<sequence length="1120" mass="113232">MAKVRVYELAKELGVESKTVLAEAKDMGEFVRSASSTLEAPVVRRLREKLSGGGDTAKRPVPAGAQNRAAAPSAAPNRPAPAPRPSGATSPGAVPSVAGRPGPAPSAGAPSAGAPSAGSPSAGSTSAGSTSAGAPSAGSTSAGSTPAGRTSAEAPAAGSPSAGAPSGGTPSAGRPTGTPPTVTPATPAASAPAPAAPTAAPTAETAAGAPVETPAARTAPADGRGGGSAPAARPTGGAVPRIPGQPVPGPRTPAPGAGQPARPTGRTDGQGAGGQGAQGAGGQAPGGGAGQAAPGTPARPDQRRPGPGQPPRPGAPGQREQAARSDRPGGAPTPGGQRPRPGSTGGLPGAVPGPRRNPSGAPRPGNNPFASSQGMGQSRAPRPGQDAARPGGPRPPAGRTGGAPGGPRPGGVPGMPRPNPAMMPKQSALGGPVAAGTRGRPGAPGGRGRPGGGAPGRGGPGGPSGGGAPSGRGGRRGRGGTQGAFGRAGGPARRGRKSKKQRRQEFDQMQAPEIGGVRVRQGDGQKVRLARGASLTDLSEKIGVDVSALVQVLFHLGEMVTATQSVSDETLKVLGSELNYDIEVVSPEDEDRELLESFDIEFGENEGGEEDLAQRPPVVTVMGHVDHGKTKLLDAIRKTNVVAREAGGITQSIGAYQVAAEVDGDERKITFIDTPGHEAFTAMRARGAKSTDIAVLVVAADDGVMPQTIEALNHALAADVPIVVAVNKVDKEGADPTKVRGQLTEYGLVPEEYGGDTMFVDVSAITGQGLDDLLEAIILTADAALDLRANPDMDAQGVAIEAHLDKGRGPVATVLVQRGTLHVGDSIVAGPAHGRVRALLDDKGENVTEAPPSMPVQVLGLTAVPGAGDSFLVVEDDRMARQIAERRAARLRMAAQAASTKRKTLDQLFEQLEKGETQELRLILKGDGAGSVEALEDALSKIDVGDEVSLRVIDRGVGAITETNVSLAAASDAVIIGFNVRPQGKATELADREGVDIRYYSVIYAAIDEIEAALKGMLKPIYEEVTLGQAEIREIFRSSKVGIIAGCMVLDGIIRRNAKARLLREGVVITDSSVASLRREKDDVTEVREGYECGLTVANYSDIRIGDIVETYELREKART</sequence>
<dbReference type="RefSeq" id="WP_344806046.1">
    <property type="nucleotide sequence ID" value="NZ_BAABAB010000022.1"/>
</dbReference>
<dbReference type="InterPro" id="IPR005225">
    <property type="entry name" value="Small_GTP-bd"/>
</dbReference>
<evidence type="ECO:0000256" key="11">
    <source>
        <dbReference type="RuleBase" id="RU000644"/>
    </source>
</evidence>
<feature type="compositionally biased region" description="Low complexity" evidence="13">
    <location>
        <begin position="379"/>
        <end position="391"/>
    </location>
</feature>
<dbReference type="NCBIfam" id="TIGR00231">
    <property type="entry name" value="small_GTP"/>
    <property type="match status" value="1"/>
</dbReference>
<feature type="compositionally biased region" description="Low complexity" evidence="13">
    <location>
        <begin position="430"/>
        <end position="441"/>
    </location>
</feature>
<dbReference type="HAMAP" id="MF_00100_B">
    <property type="entry name" value="IF_2_B"/>
    <property type="match status" value="1"/>
</dbReference>
<dbReference type="Pfam" id="PF04760">
    <property type="entry name" value="IF2_N"/>
    <property type="match status" value="2"/>
</dbReference>
<keyword evidence="7 10" id="KW-0648">Protein biosynthesis</keyword>
<name>A0ABP7A786_9ACTN</name>
<dbReference type="InterPro" id="IPR036925">
    <property type="entry name" value="TIF_IF2_dom3_sf"/>
</dbReference>
<evidence type="ECO:0000256" key="7">
    <source>
        <dbReference type="ARBA" id="ARBA00022917"/>
    </source>
</evidence>
<feature type="compositionally biased region" description="Basic residues" evidence="13">
    <location>
        <begin position="493"/>
        <end position="502"/>
    </location>
</feature>
<feature type="compositionally biased region" description="Low complexity" evidence="13">
    <location>
        <begin position="62"/>
        <end position="77"/>
    </location>
</feature>
<feature type="compositionally biased region" description="Gly residues" evidence="13">
    <location>
        <begin position="268"/>
        <end position="290"/>
    </location>
</feature>
<keyword evidence="16" id="KW-1185">Reference proteome</keyword>
<feature type="compositionally biased region" description="Low complexity" evidence="13">
    <location>
        <begin position="229"/>
        <end position="238"/>
    </location>
</feature>
<comment type="similarity">
    <text evidence="2 10 11">Belongs to the TRAFAC class translation factor GTPase superfamily. Classic translation factor GTPase family. IF-2 subfamily.</text>
</comment>
<comment type="subcellular location">
    <subcellularLocation>
        <location evidence="1 10 12">Cytoplasm</location>
    </subcellularLocation>
</comment>
<dbReference type="Pfam" id="PF00009">
    <property type="entry name" value="GTP_EFTU"/>
    <property type="match status" value="1"/>
</dbReference>
<dbReference type="Pfam" id="PF03144">
    <property type="entry name" value="GTP_EFTU_D2"/>
    <property type="match status" value="1"/>
</dbReference>
<feature type="compositionally biased region" description="Pro residues" evidence="13">
    <location>
        <begin position="243"/>
        <end position="253"/>
    </location>
</feature>
<evidence type="ECO:0000256" key="2">
    <source>
        <dbReference type="ARBA" id="ARBA00007733"/>
    </source>
</evidence>
<evidence type="ECO:0000256" key="3">
    <source>
        <dbReference type="ARBA" id="ARBA00020675"/>
    </source>
</evidence>
<dbReference type="InterPro" id="IPR053905">
    <property type="entry name" value="EF-G-like_DII"/>
</dbReference>
<dbReference type="Pfam" id="PF22042">
    <property type="entry name" value="EF-G_D2"/>
    <property type="match status" value="1"/>
</dbReference>